<proteinExistence type="predicted"/>
<keyword evidence="2" id="KW-0548">Nucleotidyltransferase</keyword>
<dbReference type="PANTHER" id="PTHR33116:SF86">
    <property type="entry name" value="REVERSE TRANSCRIPTASE DOMAIN-CONTAINING PROTEIN"/>
    <property type="match status" value="1"/>
</dbReference>
<keyword evidence="2" id="KW-0695">RNA-directed DNA polymerase</keyword>
<dbReference type="SUPFAM" id="SSF56672">
    <property type="entry name" value="DNA/RNA polymerases"/>
    <property type="match status" value="1"/>
</dbReference>
<dbReference type="Pfam" id="PF00078">
    <property type="entry name" value="RVT_1"/>
    <property type="match status" value="1"/>
</dbReference>
<dbReference type="Pfam" id="PF03372">
    <property type="entry name" value="Exo_endo_phos"/>
    <property type="match status" value="1"/>
</dbReference>
<dbReference type="Gene3D" id="3.60.10.10">
    <property type="entry name" value="Endonuclease/exonuclease/phosphatase"/>
    <property type="match status" value="1"/>
</dbReference>
<dbReference type="GO" id="GO:0003964">
    <property type="term" value="F:RNA-directed DNA polymerase activity"/>
    <property type="evidence" value="ECO:0007669"/>
    <property type="project" value="UniProtKB-KW"/>
</dbReference>
<name>A0A6L2KTZ5_TANCI</name>
<dbReference type="SUPFAM" id="SSF56219">
    <property type="entry name" value="DNase I-like"/>
    <property type="match status" value="1"/>
</dbReference>
<dbReference type="InterPro" id="IPR025558">
    <property type="entry name" value="DUF4283"/>
</dbReference>
<dbReference type="PROSITE" id="PS50878">
    <property type="entry name" value="RT_POL"/>
    <property type="match status" value="1"/>
</dbReference>
<dbReference type="InterPro" id="IPR000477">
    <property type="entry name" value="RT_dom"/>
</dbReference>
<sequence>MKGKFYRMEIKPYMLYGSECWPITKALANRMEIAELRMLRWTCGKTMLDMVPNGVYRVKLEVETIINKMREGRLRWFRHVRRRPQLALVRRVETLVVDGLRRKDRTTLKWQNRIVFPLLLTMINAPPENCLLGKVIANNHIVHKQSVISILRNAWKNHNSVTISPWKNNFFKFAFENKEDIPKILRDSPWSVMGYYVALVPWDSSKTLDELEFNRGEFWIQVHDLPLGMLSSEYATELAKSLGKLIELDCVGEGPKTDRDFLRFRVELDITKPLVPGFFSGRPQPPVTTDFPHSHESVHSYEPVSSSSPCKDISTTTPLVCSNYYVMEPPESTFSPTPSIPPSMTIDASLAASLSKLALKRKHDEVPSSFTSDKRMKCWSRGSYAIGNQQMLQTTHANATQPAQTEELHIIEELKYKKRDSMSINTSKDTVSCSMAIRPPPTVVSERKRRGRSKKNNVSDNLLSNILTSPNLIELPIQMLESVSNLRELHKAHSPDVIFLMETKNKQQKLERLRRSLHFASAYYVDPVGCSGGLALWWTSAIDPDIVTCNKNLIITQGKVSRGAMSAYLSHLSMCFVYAPHDRVSRAPVWDAIVHRSSSYVGHCLIIGDFNLIGELSDKVGGSSGLHHVEEFQQFTSAGLIDIPYTGLKYTWSNQRNEGDNIRERIDRALGNINLFEACPFQSLLHKPLIGSDHAPLIYSSHPTHQRKKSRFHFEYLWTTHEECENTIRGSWPTLVAGNQLLGIKRNFSKCASRLKRWSQVTFGNNKRNINNLTREIEMVESLPYTPRNFHRQRMLLQELETTWLREEMYWHQRSRVNWLNYEDREWVYDKRGIERLVRDHFQSIYMTNGARDFEDVISVLDRVVSESMNIHLQSPVTHSEIHKATIQLCGLKAPGKSSPHNIIHGRQIQDSIVVANEALHYIRNKKCGKQNVIALKVDINKAFDRVEWDFLLAVLQKMGFGDLWCNWISACLTTYELEFMVNGDSVGVIKPQRGLRQRDPISPYLFIIIVDVLSRQISTAMTLGTLSGIKMTRNCPLISHIFFADDSLFFLKASHGECGTLISILYSYCEASGQTVNFQKSSAFFSLNTPSSLRDDIYGDLHVHQMDCKAKYLGLPSIFGQKKAEMFGFLLMKGWKHKLPSQSRREVIIKSVIQAIPTYAMQCFLLPSSLLNKLTTYVRRFFWGGDSHEHHIHWKNWKKLLQPKQQGSLGFRNVEAFNRALLAKQGWRLLINPDAFWGRILKGIYFSNLNFLVAKKGSHLLALEYDDFYIPSPLGPFHNNNTVSDFIEDGHWNVRKLREHISASEAEMVLQIPISQTGSSDKLIWHFDPKGQYTVKSGYKQAMALMSTSVFIGESSANPSSKFWMNQSSIYFLNVHGLVRFGLALPYPSNLLNQQHKLEPAALSCRSL</sequence>
<evidence type="ECO:0000259" key="1">
    <source>
        <dbReference type="PROSITE" id="PS50878"/>
    </source>
</evidence>
<dbReference type="InterPro" id="IPR005135">
    <property type="entry name" value="Endo/exonuclease/phosphatase"/>
</dbReference>
<gene>
    <name evidence="2" type="ORF">Tci_024188</name>
</gene>
<accession>A0A6L2KTZ5</accession>
<evidence type="ECO:0000313" key="2">
    <source>
        <dbReference type="EMBL" id="GEU52210.1"/>
    </source>
</evidence>
<keyword evidence="2" id="KW-0808">Transferase</keyword>
<comment type="caution">
    <text evidence="2">The sequence shown here is derived from an EMBL/GenBank/DDBJ whole genome shotgun (WGS) entry which is preliminary data.</text>
</comment>
<dbReference type="InterPro" id="IPR043502">
    <property type="entry name" value="DNA/RNA_pol_sf"/>
</dbReference>
<dbReference type="Pfam" id="PF14111">
    <property type="entry name" value="DUF4283"/>
    <property type="match status" value="1"/>
</dbReference>
<feature type="domain" description="Reverse transcriptase" evidence="1">
    <location>
        <begin position="764"/>
        <end position="1132"/>
    </location>
</feature>
<organism evidence="2">
    <name type="scientific">Tanacetum cinerariifolium</name>
    <name type="common">Dalmatian daisy</name>
    <name type="synonym">Chrysanthemum cinerariifolium</name>
    <dbReference type="NCBI Taxonomy" id="118510"/>
    <lineage>
        <taxon>Eukaryota</taxon>
        <taxon>Viridiplantae</taxon>
        <taxon>Streptophyta</taxon>
        <taxon>Embryophyta</taxon>
        <taxon>Tracheophyta</taxon>
        <taxon>Spermatophyta</taxon>
        <taxon>Magnoliopsida</taxon>
        <taxon>eudicotyledons</taxon>
        <taxon>Gunneridae</taxon>
        <taxon>Pentapetalae</taxon>
        <taxon>asterids</taxon>
        <taxon>campanulids</taxon>
        <taxon>Asterales</taxon>
        <taxon>Asteraceae</taxon>
        <taxon>Asteroideae</taxon>
        <taxon>Anthemideae</taxon>
        <taxon>Anthemidinae</taxon>
        <taxon>Tanacetum</taxon>
    </lineage>
</organism>
<dbReference type="PANTHER" id="PTHR33116">
    <property type="entry name" value="REVERSE TRANSCRIPTASE ZINC-BINDING DOMAIN-CONTAINING PROTEIN-RELATED-RELATED"/>
    <property type="match status" value="1"/>
</dbReference>
<reference evidence="2" key="1">
    <citation type="journal article" date="2019" name="Sci. Rep.">
        <title>Draft genome of Tanacetum cinerariifolium, the natural source of mosquito coil.</title>
        <authorList>
            <person name="Yamashiro T."/>
            <person name="Shiraishi A."/>
            <person name="Satake H."/>
            <person name="Nakayama K."/>
        </authorList>
    </citation>
    <scope>NUCLEOTIDE SEQUENCE</scope>
</reference>
<protein>
    <submittedName>
        <fullName evidence="2">Reverse transcriptase</fullName>
    </submittedName>
</protein>
<dbReference type="EMBL" id="BKCJ010002982">
    <property type="protein sequence ID" value="GEU52210.1"/>
    <property type="molecule type" value="Genomic_DNA"/>
</dbReference>
<dbReference type="InterPro" id="IPR036691">
    <property type="entry name" value="Endo/exonu/phosph_ase_sf"/>
</dbReference>